<protein>
    <submittedName>
        <fullName evidence="6">Bifunctional 4-hydroxy-2-oxoglutarate aldolase/2-dehydro-3-deoxy-phosphogluconate aldolase</fullName>
    </submittedName>
</protein>
<dbReference type="GO" id="GO:0016829">
    <property type="term" value="F:lyase activity"/>
    <property type="evidence" value="ECO:0007669"/>
    <property type="project" value="UniProtKB-KW"/>
</dbReference>
<organism evidence="6 7">
    <name type="scientific">Cohnella pontilimi</name>
    <dbReference type="NCBI Taxonomy" id="2564100"/>
    <lineage>
        <taxon>Bacteria</taxon>
        <taxon>Bacillati</taxon>
        <taxon>Bacillota</taxon>
        <taxon>Bacilli</taxon>
        <taxon>Bacillales</taxon>
        <taxon>Paenibacillaceae</taxon>
        <taxon>Cohnella</taxon>
    </lineage>
</organism>
<dbReference type="SUPFAM" id="SSF51569">
    <property type="entry name" value="Aldolase"/>
    <property type="match status" value="1"/>
</dbReference>
<dbReference type="Gene3D" id="3.20.20.70">
    <property type="entry name" value="Aldolase class I"/>
    <property type="match status" value="1"/>
</dbReference>
<dbReference type="NCBIfam" id="TIGR01182">
    <property type="entry name" value="eda"/>
    <property type="match status" value="1"/>
</dbReference>
<accession>A0A4V5LRF2</accession>
<dbReference type="EMBL" id="SUPK01000015">
    <property type="protein sequence ID" value="TJY38269.1"/>
    <property type="molecule type" value="Genomic_DNA"/>
</dbReference>
<sequence length="223" mass="24023">MVEWSEKARKPSELLTSLTKQKIVAIVRGIPEDKADATVQALFEGGIVFLEVTMNTDGALGMISRFRERYEGRMRIGSGTVLDLAQAQEAAAAGVEYLISPNLDEEVVRYGVEHGLDVWPGTMTPTEIVRAYRAGASAVKVFPLGSLGVNYLKEIRAPLDHIPMVATGGVNLQNIRSVLDAGAVAVGLGGNLVDKKLISEGKFEELRRLAQAFTDEVRGAGRA</sequence>
<name>A0A4V5LRF2_9BACL</name>
<evidence type="ECO:0000256" key="1">
    <source>
        <dbReference type="ARBA" id="ARBA00004761"/>
    </source>
</evidence>
<dbReference type="PANTHER" id="PTHR30246:SF1">
    <property type="entry name" value="2-DEHYDRO-3-DEOXY-6-PHOSPHOGALACTONATE ALDOLASE-RELATED"/>
    <property type="match status" value="1"/>
</dbReference>
<dbReference type="InterPro" id="IPR000887">
    <property type="entry name" value="Aldlse_KDPG_KHG"/>
</dbReference>
<evidence type="ECO:0000313" key="7">
    <source>
        <dbReference type="Proteomes" id="UP000309673"/>
    </source>
</evidence>
<evidence type="ECO:0000313" key="6">
    <source>
        <dbReference type="EMBL" id="TJY38269.1"/>
    </source>
</evidence>
<comment type="subunit">
    <text evidence="3">Homotrimer.</text>
</comment>
<dbReference type="Pfam" id="PF01081">
    <property type="entry name" value="Aldolase"/>
    <property type="match status" value="1"/>
</dbReference>
<reference evidence="6 7" key="1">
    <citation type="submission" date="2019-04" db="EMBL/GenBank/DDBJ databases">
        <title>Cohnella sp. nov., isolated from soil.</title>
        <authorList>
            <person name="Kim W."/>
        </authorList>
    </citation>
    <scope>NUCLEOTIDE SEQUENCE [LARGE SCALE GENOMIC DNA]</scope>
    <source>
        <strain evidence="6 7">CAU 1483</strain>
    </source>
</reference>
<dbReference type="OrthoDB" id="9802667at2"/>
<dbReference type="RefSeq" id="WP_136779730.1">
    <property type="nucleotide sequence ID" value="NZ_SUPK01000015.1"/>
</dbReference>
<gene>
    <name evidence="6" type="ORF">E5161_20410</name>
</gene>
<dbReference type="Proteomes" id="UP000309673">
    <property type="component" value="Unassembled WGS sequence"/>
</dbReference>
<evidence type="ECO:0000256" key="4">
    <source>
        <dbReference type="ARBA" id="ARBA00023239"/>
    </source>
</evidence>
<keyword evidence="5" id="KW-0119">Carbohydrate metabolism</keyword>
<dbReference type="PANTHER" id="PTHR30246">
    <property type="entry name" value="2-KETO-3-DEOXY-6-PHOSPHOGLUCONATE ALDOLASE"/>
    <property type="match status" value="1"/>
</dbReference>
<dbReference type="CDD" id="cd00452">
    <property type="entry name" value="KDPG_aldolase"/>
    <property type="match status" value="1"/>
</dbReference>
<evidence type="ECO:0000256" key="2">
    <source>
        <dbReference type="ARBA" id="ARBA00006906"/>
    </source>
</evidence>
<dbReference type="InterPro" id="IPR013785">
    <property type="entry name" value="Aldolase_TIM"/>
</dbReference>
<proteinExistence type="inferred from homology"/>
<comment type="caution">
    <text evidence="6">The sequence shown here is derived from an EMBL/GenBank/DDBJ whole genome shotgun (WGS) entry which is preliminary data.</text>
</comment>
<comment type="pathway">
    <text evidence="1">Carbohydrate acid metabolism.</text>
</comment>
<evidence type="ECO:0000256" key="3">
    <source>
        <dbReference type="ARBA" id="ARBA00011233"/>
    </source>
</evidence>
<keyword evidence="7" id="KW-1185">Reference proteome</keyword>
<comment type="similarity">
    <text evidence="2">Belongs to the KHG/KDPG aldolase family.</text>
</comment>
<keyword evidence="4" id="KW-0456">Lyase</keyword>
<dbReference type="AlphaFoldDB" id="A0A4V5LRF2"/>
<evidence type="ECO:0000256" key="5">
    <source>
        <dbReference type="ARBA" id="ARBA00023277"/>
    </source>
</evidence>